<evidence type="ECO:0000256" key="3">
    <source>
        <dbReference type="ARBA" id="ARBA00023015"/>
    </source>
</evidence>
<dbReference type="Proteomes" id="UP000234474">
    <property type="component" value="Unassembled WGS sequence"/>
</dbReference>
<comment type="caution">
    <text evidence="7">The sequence shown here is derived from an EMBL/GenBank/DDBJ whole genome shotgun (WGS) entry which is preliminary data.</text>
</comment>
<dbReference type="GO" id="GO:0005634">
    <property type="term" value="C:nucleus"/>
    <property type="evidence" value="ECO:0007669"/>
    <property type="project" value="UniProtKB-SubCell"/>
</dbReference>
<dbReference type="OrthoDB" id="3362851at2759"/>
<gene>
    <name evidence="7" type="ORF">P174DRAFT_376628</name>
</gene>
<name>A0A2I1C0L7_ASPN1</name>
<dbReference type="GeneID" id="36530029"/>
<evidence type="ECO:0000259" key="6">
    <source>
        <dbReference type="SMART" id="SM00906"/>
    </source>
</evidence>
<keyword evidence="4" id="KW-0804">Transcription</keyword>
<evidence type="ECO:0000256" key="5">
    <source>
        <dbReference type="ARBA" id="ARBA00023242"/>
    </source>
</evidence>
<dbReference type="GO" id="GO:0000981">
    <property type="term" value="F:DNA-binding transcription factor activity, RNA polymerase II-specific"/>
    <property type="evidence" value="ECO:0007669"/>
    <property type="project" value="InterPro"/>
</dbReference>
<comment type="subcellular location">
    <subcellularLocation>
        <location evidence="1">Nucleus</location>
    </subcellularLocation>
</comment>
<dbReference type="RefSeq" id="XP_024679763.1">
    <property type="nucleotide sequence ID" value="XM_024822703.1"/>
</dbReference>
<dbReference type="InterPro" id="IPR050815">
    <property type="entry name" value="TF_fung"/>
</dbReference>
<dbReference type="GO" id="GO:0006351">
    <property type="term" value="P:DNA-templated transcription"/>
    <property type="evidence" value="ECO:0007669"/>
    <property type="project" value="InterPro"/>
</dbReference>
<dbReference type="GO" id="GO:0003677">
    <property type="term" value="F:DNA binding"/>
    <property type="evidence" value="ECO:0007669"/>
    <property type="project" value="InterPro"/>
</dbReference>
<sequence length="486" mass="54240">MSSFFSDIFVASPATGFQLDAAAGFGTGDGASQPQSLLAGLTPLDPGAGPSVSSELGISPEMQAKLVHDFFDFVHYSMPLFRKDEFLQQYEDGMINRSILLTVLAVTAKSLGLPQGSQVANIDDCLQQLLKNDPLDGPTQPALLLDAFRQSCLLAFYRFHQGHGGDAWDYISRVSRKALRLGLHQLDSTDRYSSFDDILTTPANLEEWRYVWWCIYCLDSYSNIMAATPFVVEKESIRTALVATSLEGLSDNQDGSPVEQFLPTDTRDLWRISAEMSARSTPASYFNMHIVTTTLLREAAAIFRLRRQSPSESLEQRRSQLGDHLSAVLLSLPPQFLREARNAFANESSVDHHARLVCLLHLHAARLLNTITFDPSDDSAWMTSWQRSLAHSEDIVAVIREWDSRYCSTVDPAICLIVLCTLILLYLHEMHEATPGVPTLSDRLQAERNILLLFLEQFARIWALPRSLKGGSKIVTLISTVTWLEV</sequence>
<keyword evidence="5" id="KW-0539">Nucleus</keyword>
<feature type="domain" description="Xylanolytic transcriptional activator regulatory" evidence="6">
    <location>
        <begin position="167"/>
        <end position="248"/>
    </location>
</feature>
<keyword evidence="2" id="KW-0479">Metal-binding</keyword>
<dbReference type="GO" id="GO:0008270">
    <property type="term" value="F:zinc ion binding"/>
    <property type="evidence" value="ECO:0007669"/>
    <property type="project" value="InterPro"/>
</dbReference>
<dbReference type="InterPro" id="IPR007219">
    <property type="entry name" value="XnlR_reg_dom"/>
</dbReference>
<dbReference type="SMART" id="SM00906">
    <property type="entry name" value="Fungal_trans"/>
    <property type="match status" value="1"/>
</dbReference>
<keyword evidence="3" id="KW-0805">Transcription regulation</keyword>
<evidence type="ECO:0000313" key="7">
    <source>
        <dbReference type="EMBL" id="PKX91168.1"/>
    </source>
</evidence>
<dbReference type="Pfam" id="PF04082">
    <property type="entry name" value="Fungal_trans"/>
    <property type="match status" value="1"/>
</dbReference>
<evidence type="ECO:0000256" key="1">
    <source>
        <dbReference type="ARBA" id="ARBA00004123"/>
    </source>
</evidence>
<protein>
    <submittedName>
        <fullName evidence="7">Putative fungal-specific transcription factor</fullName>
    </submittedName>
</protein>
<evidence type="ECO:0000256" key="2">
    <source>
        <dbReference type="ARBA" id="ARBA00022723"/>
    </source>
</evidence>
<evidence type="ECO:0000313" key="8">
    <source>
        <dbReference type="Proteomes" id="UP000234474"/>
    </source>
</evidence>
<dbReference type="EMBL" id="MSZS01000007">
    <property type="protein sequence ID" value="PKX91168.1"/>
    <property type="molecule type" value="Genomic_DNA"/>
</dbReference>
<evidence type="ECO:0000256" key="4">
    <source>
        <dbReference type="ARBA" id="ARBA00023163"/>
    </source>
</evidence>
<dbReference type="PANTHER" id="PTHR47338:SF10">
    <property type="entry name" value="TRANSCRIPTION FACTOR DOMAIN-CONTAINING PROTEIN-RELATED"/>
    <property type="match status" value="1"/>
</dbReference>
<dbReference type="PANTHER" id="PTHR47338">
    <property type="entry name" value="ZN(II)2CYS6 TRANSCRIPTION FACTOR (EUROFUNG)-RELATED"/>
    <property type="match status" value="1"/>
</dbReference>
<organism evidence="7 8">
    <name type="scientific">Aspergillus novofumigatus (strain IBT 16806)</name>
    <dbReference type="NCBI Taxonomy" id="1392255"/>
    <lineage>
        <taxon>Eukaryota</taxon>
        <taxon>Fungi</taxon>
        <taxon>Dikarya</taxon>
        <taxon>Ascomycota</taxon>
        <taxon>Pezizomycotina</taxon>
        <taxon>Eurotiomycetes</taxon>
        <taxon>Eurotiomycetidae</taxon>
        <taxon>Eurotiales</taxon>
        <taxon>Aspergillaceae</taxon>
        <taxon>Aspergillus</taxon>
        <taxon>Aspergillus subgen. Fumigati</taxon>
    </lineage>
</organism>
<dbReference type="CDD" id="cd12148">
    <property type="entry name" value="fungal_TF_MHR"/>
    <property type="match status" value="1"/>
</dbReference>
<dbReference type="STRING" id="1392255.A0A2I1C0L7"/>
<dbReference type="VEuPathDB" id="FungiDB:P174DRAFT_376628"/>
<dbReference type="OMA" id="TVDPAIC"/>
<reference evidence="8" key="1">
    <citation type="journal article" date="2018" name="Proc. Natl. Acad. Sci. U.S.A.">
        <title>Linking secondary metabolites to gene clusters through genome sequencing of six diverse Aspergillus species.</title>
        <authorList>
            <person name="Kaerboelling I."/>
            <person name="Vesth T.C."/>
            <person name="Frisvad J.C."/>
            <person name="Nybo J.L."/>
            <person name="Theobald S."/>
            <person name="Kuo A."/>
            <person name="Bowyer P."/>
            <person name="Matsuda Y."/>
            <person name="Mondo S."/>
            <person name="Lyhne E.K."/>
            <person name="Kogle M.E."/>
            <person name="Clum A."/>
            <person name="Lipzen A."/>
            <person name="Salamov A."/>
            <person name="Ngan C.Y."/>
            <person name="Daum C."/>
            <person name="Chiniquy J."/>
            <person name="Barry K."/>
            <person name="LaButti K."/>
            <person name="Haridas S."/>
            <person name="Simmons B.A."/>
            <person name="Magnuson J.K."/>
            <person name="Mortensen U.H."/>
            <person name="Larsen T.O."/>
            <person name="Grigoriev I.V."/>
            <person name="Baker S.E."/>
            <person name="Andersen M.R."/>
        </authorList>
    </citation>
    <scope>NUCLEOTIDE SEQUENCE [LARGE SCALE GENOMIC DNA]</scope>
    <source>
        <strain evidence="8">IBT 16806</strain>
    </source>
</reference>
<dbReference type="AlphaFoldDB" id="A0A2I1C0L7"/>
<accession>A0A2I1C0L7</accession>
<keyword evidence="8" id="KW-1185">Reference proteome</keyword>
<proteinExistence type="predicted"/>